<keyword evidence="4" id="KW-1185">Reference proteome</keyword>
<gene>
    <name evidence="3" type="ORF">SAMN05660691_00571</name>
</gene>
<reference evidence="4" key="1">
    <citation type="submission" date="2016-10" db="EMBL/GenBank/DDBJ databases">
        <authorList>
            <person name="Varghese N."/>
            <person name="Submissions S."/>
        </authorList>
    </citation>
    <scope>NUCLEOTIDE SEQUENCE [LARGE SCALE GENOMIC DNA]</scope>
    <source>
        <strain evidence="4">DSM 17616</strain>
    </source>
</reference>
<feature type="transmembrane region" description="Helical" evidence="1">
    <location>
        <begin position="101"/>
        <end position="118"/>
    </location>
</feature>
<feature type="transmembrane region" description="Helical" evidence="1">
    <location>
        <begin position="125"/>
        <end position="150"/>
    </location>
</feature>
<keyword evidence="1" id="KW-0472">Membrane</keyword>
<feature type="domain" description="DUF1468" evidence="2">
    <location>
        <begin position="8"/>
        <end position="149"/>
    </location>
</feature>
<evidence type="ECO:0000313" key="4">
    <source>
        <dbReference type="Proteomes" id="UP000199371"/>
    </source>
</evidence>
<keyword evidence="1" id="KW-0812">Transmembrane</keyword>
<dbReference type="InterPro" id="IPR009936">
    <property type="entry name" value="DUF1468"/>
</dbReference>
<accession>A0A1H6JYF1</accession>
<dbReference type="Pfam" id="PF07331">
    <property type="entry name" value="TctB"/>
    <property type="match status" value="1"/>
</dbReference>
<protein>
    <submittedName>
        <fullName evidence="3">Putative tricarboxylic transport membrane protein</fullName>
    </submittedName>
</protein>
<name>A0A1H6JYF1_9GAMM</name>
<dbReference type="AlphaFoldDB" id="A0A1H6JYF1"/>
<feature type="transmembrane region" description="Helical" evidence="1">
    <location>
        <begin position="47"/>
        <end position="64"/>
    </location>
</feature>
<sequence>MLNRDTLGALIFLAFFTAYAVFAWQIPLLPFEEMDAVNSASIPKVYAVLGLIFSLLALLAQAIKRQHNRDAGWPQINRRSIGQTAILLLLMWVYTALLEPIGFLLATSAFLSAGFFIMGERRWRVLLLASVPVAVVFWLIMTKLLGIYLVPGELWS</sequence>
<dbReference type="Proteomes" id="UP000199371">
    <property type="component" value="Unassembled WGS sequence"/>
</dbReference>
<dbReference type="EMBL" id="FNXF01000002">
    <property type="protein sequence ID" value="SEH64156.1"/>
    <property type="molecule type" value="Genomic_DNA"/>
</dbReference>
<keyword evidence="1" id="KW-1133">Transmembrane helix</keyword>
<evidence type="ECO:0000256" key="1">
    <source>
        <dbReference type="SAM" id="Phobius"/>
    </source>
</evidence>
<organism evidence="3 4">
    <name type="scientific">Rheinheimera pacifica</name>
    <dbReference type="NCBI Taxonomy" id="173990"/>
    <lineage>
        <taxon>Bacteria</taxon>
        <taxon>Pseudomonadati</taxon>
        <taxon>Pseudomonadota</taxon>
        <taxon>Gammaproteobacteria</taxon>
        <taxon>Chromatiales</taxon>
        <taxon>Chromatiaceae</taxon>
        <taxon>Rheinheimera</taxon>
    </lineage>
</organism>
<dbReference type="STRING" id="173990.SAMN05660691_00571"/>
<evidence type="ECO:0000259" key="2">
    <source>
        <dbReference type="Pfam" id="PF07331"/>
    </source>
</evidence>
<feature type="transmembrane region" description="Helical" evidence="1">
    <location>
        <begin position="76"/>
        <end position="95"/>
    </location>
</feature>
<evidence type="ECO:0000313" key="3">
    <source>
        <dbReference type="EMBL" id="SEH64156.1"/>
    </source>
</evidence>
<proteinExistence type="predicted"/>
<dbReference type="OrthoDB" id="6214403at2"/>
<dbReference type="RefSeq" id="WP_092790022.1">
    <property type="nucleotide sequence ID" value="NZ_FNXF01000002.1"/>
</dbReference>